<evidence type="ECO:0000313" key="3">
    <source>
        <dbReference type="Proteomes" id="UP000033514"/>
    </source>
</evidence>
<feature type="domain" description="ABC-three component systems C-terminal" evidence="1">
    <location>
        <begin position="262"/>
        <end position="379"/>
    </location>
</feature>
<dbReference type="PATRIC" id="fig|361041.3.peg.2819"/>
<evidence type="ECO:0000313" key="2">
    <source>
        <dbReference type="EMBL" id="KKB76507.1"/>
    </source>
</evidence>
<name>A0A0F5L4E8_9HYPH</name>
<protein>
    <recommendedName>
        <fullName evidence="1">ABC-three component systems C-terminal domain-containing protein</fullName>
    </recommendedName>
</protein>
<dbReference type="InterPro" id="IPR046913">
    <property type="entry name" value="ABC-3C_CTD7"/>
</dbReference>
<evidence type="ECO:0000259" key="1">
    <source>
        <dbReference type="Pfam" id="PF20283"/>
    </source>
</evidence>
<organism evidence="2 3">
    <name type="scientific">Devosia soli</name>
    <dbReference type="NCBI Taxonomy" id="361041"/>
    <lineage>
        <taxon>Bacteria</taxon>
        <taxon>Pseudomonadati</taxon>
        <taxon>Pseudomonadota</taxon>
        <taxon>Alphaproteobacteria</taxon>
        <taxon>Hyphomicrobiales</taxon>
        <taxon>Devosiaceae</taxon>
        <taxon>Devosia</taxon>
    </lineage>
</organism>
<dbReference type="Pfam" id="PF20283">
    <property type="entry name" value="CTD7"/>
    <property type="match status" value="1"/>
</dbReference>
<dbReference type="Proteomes" id="UP000033514">
    <property type="component" value="Unassembled WGS sequence"/>
</dbReference>
<sequence>MASKLNNNAEPQVAAAILQLERALYHLALAKRDDIVAVERVDDVSVHRADTVELQEQDKHSIVRAGTVLGDRSRGLWRTLQIWLTQMEERGTACARYMIVTNVVAEGAIASALRAFAKNEVSIADVLLTARTAGKGRAGTQIQALINEVLGRSDDQLSTLLSRVELVENVSWPEARAIIANGFAIDPGVDQQVVVQGLLGWMTETLVTAWRNGEVGMISRTACLKQVHAITRQLVRQRLLPRPAADVTVSEVEHRAAQTRDFVARLVEVRADDETIFEAVEHFLRFSAERYRLAAEGEIPAREWVDRGNRLKQRWRGVARQTVIEEVGRSEDELGRLILARTTFSHYEPIGQDPCNELYMTSGHYHRLADDSDVWWTPSRPRHGDAS</sequence>
<dbReference type="EMBL" id="LAJG01000042">
    <property type="protein sequence ID" value="KKB76507.1"/>
    <property type="molecule type" value="Genomic_DNA"/>
</dbReference>
<keyword evidence="3" id="KW-1185">Reference proteome</keyword>
<gene>
    <name evidence="2" type="ORF">VW35_17080</name>
</gene>
<reference evidence="2 3" key="1">
    <citation type="submission" date="2015-03" db="EMBL/GenBank/DDBJ databases">
        <authorList>
            <person name="Hassan Y.I."/>
            <person name="Lepp D."/>
            <person name="Zhou T."/>
        </authorList>
    </citation>
    <scope>NUCLEOTIDE SEQUENCE [LARGE SCALE GENOMIC DNA]</scope>
    <source>
        <strain evidence="2 3">GH2-10</strain>
    </source>
</reference>
<dbReference type="STRING" id="361041.VW35_17080"/>
<comment type="caution">
    <text evidence="2">The sequence shown here is derived from an EMBL/GenBank/DDBJ whole genome shotgun (WGS) entry which is preliminary data.</text>
</comment>
<dbReference type="AlphaFoldDB" id="A0A0F5L4E8"/>
<accession>A0A0F5L4E8</accession>
<proteinExistence type="predicted"/>